<dbReference type="PROSITE" id="PS50088">
    <property type="entry name" value="ANK_REPEAT"/>
    <property type="match status" value="1"/>
</dbReference>
<protein>
    <submittedName>
        <fullName evidence="3">JMJD8 protein</fullName>
    </submittedName>
</protein>
<evidence type="ECO:0000256" key="1">
    <source>
        <dbReference type="PROSITE-ProRule" id="PRU00023"/>
    </source>
</evidence>
<dbReference type="AlphaFoldDB" id="A0A812KZU7"/>
<gene>
    <name evidence="3" type="primary">JMJD8</name>
    <name evidence="3" type="ORF">SNAT2548_LOCUS9756</name>
</gene>
<dbReference type="InterPro" id="IPR050910">
    <property type="entry name" value="JMJD6_ArgDemeth/LysHydrox"/>
</dbReference>
<proteinExistence type="predicted"/>
<dbReference type="Proteomes" id="UP000604046">
    <property type="component" value="Unassembled WGS sequence"/>
</dbReference>
<dbReference type="OrthoDB" id="438164at2759"/>
<evidence type="ECO:0000259" key="2">
    <source>
        <dbReference type="PROSITE" id="PS51184"/>
    </source>
</evidence>
<name>A0A812KZU7_9DINO</name>
<dbReference type="EMBL" id="CAJNDS010000779">
    <property type="protein sequence ID" value="CAE7233381.1"/>
    <property type="molecule type" value="Genomic_DNA"/>
</dbReference>
<feature type="domain" description="JmjC" evidence="2">
    <location>
        <begin position="341"/>
        <end position="499"/>
    </location>
</feature>
<dbReference type="Gene3D" id="1.25.40.20">
    <property type="entry name" value="Ankyrin repeat-containing domain"/>
    <property type="match status" value="1"/>
</dbReference>
<feature type="repeat" description="ANK" evidence="1">
    <location>
        <begin position="169"/>
        <end position="201"/>
    </location>
</feature>
<dbReference type="InterPro" id="IPR036770">
    <property type="entry name" value="Ankyrin_rpt-contain_sf"/>
</dbReference>
<dbReference type="InterPro" id="IPR041667">
    <property type="entry name" value="Cupin_8"/>
</dbReference>
<keyword evidence="4" id="KW-1185">Reference proteome</keyword>
<dbReference type="Pfam" id="PF12796">
    <property type="entry name" value="Ank_2"/>
    <property type="match status" value="1"/>
</dbReference>
<comment type="caution">
    <text evidence="3">The sequence shown here is derived from an EMBL/GenBank/DDBJ whole genome shotgun (WGS) entry which is preliminary data.</text>
</comment>
<reference evidence="3" key="1">
    <citation type="submission" date="2021-02" db="EMBL/GenBank/DDBJ databases">
        <authorList>
            <person name="Dougan E. K."/>
            <person name="Rhodes N."/>
            <person name="Thang M."/>
            <person name="Chan C."/>
        </authorList>
    </citation>
    <scope>NUCLEOTIDE SEQUENCE</scope>
</reference>
<evidence type="ECO:0000313" key="4">
    <source>
        <dbReference type="Proteomes" id="UP000604046"/>
    </source>
</evidence>
<dbReference type="PANTHER" id="PTHR12480">
    <property type="entry name" value="ARGININE DEMETHYLASE AND LYSYL-HYDROXYLASE JMJD"/>
    <property type="match status" value="1"/>
</dbReference>
<dbReference type="SUPFAM" id="SSF48403">
    <property type="entry name" value="Ankyrin repeat"/>
    <property type="match status" value="1"/>
</dbReference>
<sequence>MGCAEDLVEQAVAAALCMTEDGHEQLQSVFANQPPSPTAQRAATAALCALLAEPWAYDYTRLLLTSEAARAASDLRRLAGLPVPQTRWPLDGLACCSVRQARELYEPALAGRVKFLLDSSADPNGLAASAGAWCGPPQSPLMCCAIHGWEVVAQTLLRAQAAPSQTDLSNATALHYAATHGEETMYNLLLGAAADPNQKDAYGRSATELLATTGVALHFCRARGLGHPAGPQESGMPIRLPGASLSVKRFVEDFVALKRPALLRREHRGTVGDDDGNGKSLPWSREDLADAAGEARAMVSEIPYGADFGLDPSQETPTTLRDFLQATPQPPAKRQRCREQQADRAYRPYFFVAVDKELQPQLARLLEAKLGVAVGGRVSWPFGEVQPAQSLPFTATTIQFAVGGEGSGSPMHFHQDALNLCLRGRKRWWLVPPSEAAFSRLHPLDALDMGTSANSARDCLEGACVFEQEEGDVVYVPDMWGHAVLNLEDHTACVAAEFA</sequence>
<dbReference type="PROSITE" id="PS50297">
    <property type="entry name" value="ANK_REP_REGION"/>
    <property type="match status" value="1"/>
</dbReference>
<organism evidence="3 4">
    <name type="scientific">Symbiodinium natans</name>
    <dbReference type="NCBI Taxonomy" id="878477"/>
    <lineage>
        <taxon>Eukaryota</taxon>
        <taxon>Sar</taxon>
        <taxon>Alveolata</taxon>
        <taxon>Dinophyceae</taxon>
        <taxon>Suessiales</taxon>
        <taxon>Symbiodiniaceae</taxon>
        <taxon>Symbiodinium</taxon>
    </lineage>
</organism>
<dbReference type="InterPro" id="IPR002110">
    <property type="entry name" value="Ankyrin_rpt"/>
</dbReference>
<dbReference type="SMART" id="SM00558">
    <property type="entry name" value="JmjC"/>
    <property type="match status" value="1"/>
</dbReference>
<dbReference type="SUPFAM" id="SSF51197">
    <property type="entry name" value="Clavaminate synthase-like"/>
    <property type="match status" value="1"/>
</dbReference>
<evidence type="ECO:0000313" key="3">
    <source>
        <dbReference type="EMBL" id="CAE7233381.1"/>
    </source>
</evidence>
<keyword evidence="1" id="KW-0040">ANK repeat</keyword>
<dbReference type="PROSITE" id="PS51184">
    <property type="entry name" value="JMJC"/>
    <property type="match status" value="1"/>
</dbReference>
<dbReference type="Gene3D" id="2.60.120.650">
    <property type="entry name" value="Cupin"/>
    <property type="match status" value="1"/>
</dbReference>
<accession>A0A812KZU7</accession>
<dbReference type="Pfam" id="PF13621">
    <property type="entry name" value="Cupin_8"/>
    <property type="match status" value="1"/>
</dbReference>
<dbReference type="InterPro" id="IPR003347">
    <property type="entry name" value="JmjC_dom"/>
</dbReference>